<dbReference type="InterPro" id="IPR036388">
    <property type="entry name" value="WH-like_DNA-bd_sf"/>
</dbReference>
<dbReference type="InterPro" id="IPR000847">
    <property type="entry name" value="LysR_HTH_N"/>
</dbReference>
<dbReference type="GO" id="GO:0005829">
    <property type="term" value="C:cytosol"/>
    <property type="evidence" value="ECO:0007669"/>
    <property type="project" value="TreeGrafter"/>
</dbReference>
<evidence type="ECO:0000313" key="6">
    <source>
        <dbReference type="EMBL" id="PWA05304.1"/>
    </source>
</evidence>
<feature type="domain" description="HTH lysR-type" evidence="5">
    <location>
        <begin position="1"/>
        <end position="58"/>
    </location>
</feature>
<dbReference type="Gene3D" id="3.40.190.290">
    <property type="match status" value="1"/>
</dbReference>
<dbReference type="CDD" id="cd05466">
    <property type="entry name" value="PBP2_LTTR_substrate"/>
    <property type="match status" value="1"/>
</dbReference>
<evidence type="ECO:0000256" key="3">
    <source>
        <dbReference type="ARBA" id="ARBA00023125"/>
    </source>
</evidence>
<protein>
    <submittedName>
        <fullName evidence="6">LysR family transcriptional regulator</fullName>
    </submittedName>
</protein>
<gene>
    <name evidence="6" type="ORF">DCC39_18125</name>
</gene>
<dbReference type="FunFam" id="1.10.10.10:FF:000001">
    <property type="entry name" value="LysR family transcriptional regulator"/>
    <property type="match status" value="1"/>
</dbReference>
<organism evidence="6 7">
    <name type="scientific">Pueribacillus theae</name>
    <dbReference type="NCBI Taxonomy" id="2171751"/>
    <lineage>
        <taxon>Bacteria</taxon>
        <taxon>Bacillati</taxon>
        <taxon>Bacillota</taxon>
        <taxon>Bacilli</taxon>
        <taxon>Bacillales</taxon>
        <taxon>Bacillaceae</taxon>
        <taxon>Pueribacillus</taxon>
    </lineage>
</organism>
<proteinExistence type="inferred from homology"/>
<dbReference type="Gene3D" id="1.10.10.10">
    <property type="entry name" value="Winged helix-like DNA-binding domain superfamily/Winged helix DNA-binding domain"/>
    <property type="match status" value="1"/>
</dbReference>
<evidence type="ECO:0000313" key="7">
    <source>
        <dbReference type="Proteomes" id="UP000245998"/>
    </source>
</evidence>
<dbReference type="EMBL" id="QCZG01000071">
    <property type="protein sequence ID" value="PWA05304.1"/>
    <property type="molecule type" value="Genomic_DNA"/>
</dbReference>
<dbReference type="InterPro" id="IPR050950">
    <property type="entry name" value="HTH-type_LysR_regulators"/>
</dbReference>
<name>A0A2U1JJX6_9BACI</name>
<dbReference type="Proteomes" id="UP000245998">
    <property type="component" value="Unassembled WGS sequence"/>
</dbReference>
<evidence type="ECO:0000256" key="4">
    <source>
        <dbReference type="ARBA" id="ARBA00023163"/>
    </source>
</evidence>
<dbReference type="GO" id="GO:0003677">
    <property type="term" value="F:DNA binding"/>
    <property type="evidence" value="ECO:0007669"/>
    <property type="project" value="UniProtKB-KW"/>
</dbReference>
<dbReference type="InterPro" id="IPR005119">
    <property type="entry name" value="LysR_subst-bd"/>
</dbReference>
<dbReference type="SUPFAM" id="SSF53850">
    <property type="entry name" value="Periplasmic binding protein-like II"/>
    <property type="match status" value="1"/>
</dbReference>
<evidence type="ECO:0000256" key="2">
    <source>
        <dbReference type="ARBA" id="ARBA00023015"/>
    </source>
</evidence>
<evidence type="ECO:0000256" key="1">
    <source>
        <dbReference type="ARBA" id="ARBA00009437"/>
    </source>
</evidence>
<dbReference type="PROSITE" id="PS50931">
    <property type="entry name" value="HTH_LYSR"/>
    <property type="match status" value="1"/>
</dbReference>
<comment type="similarity">
    <text evidence="1">Belongs to the LysR transcriptional regulatory family.</text>
</comment>
<reference evidence="6 7" key="1">
    <citation type="submission" date="2018-04" db="EMBL/GenBank/DDBJ databases">
        <title>Camelliibacillus theae gen. nov., sp. nov., isolated from Pu'er tea.</title>
        <authorList>
            <person name="Niu L."/>
        </authorList>
    </citation>
    <scope>NUCLEOTIDE SEQUENCE [LARGE SCALE GENOMIC DNA]</scope>
    <source>
        <strain evidence="6 7">T8</strain>
    </source>
</reference>
<keyword evidence="3" id="KW-0238">DNA-binding</keyword>
<sequence length="316" mass="35591">MELKQLEYFIVLCRELHFTRAAEKLGIAQPSLSQQIRLLEHEIGTPLFDRIGKKTVITEAGRTLLQHGYNVFHELSQARAAISELQGLERGTLKIGALLTVVNYLLPPTVIRFHRSYPNIELSVLGLRTGDIYDGLLQNELDLGVVFLPMEHDDLETIPLYNENLALAAPADHPVAKEPFVTLDILKEVPSVLLPSTYFIRQLVNEKCRSFEFAPKPVIEMTTIESIINMVSNGVGVTILSEAYLNYLDNKQIRIIPIQNPVLTTQIGIVYRKNKYLCAASRVFLEQLINTVKNERFDSCISSAIETISIDSPSFQ</sequence>
<dbReference type="Pfam" id="PF03466">
    <property type="entry name" value="LysR_substrate"/>
    <property type="match status" value="1"/>
</dbReference>
<dbReference type="OrthoDB" id="9803735at2"/>
<accession>A0A2U1JJX6</accession>
<evidence type="ECO:0000259" key="5">
    <source>
        <dbReference type="PROSITE" id="PS50931"/>
    </source>
</evidence>
<comment type="caution">
    <text evidence="6">The sequence shown here is derived from an EMBL/GenBank/DDBJ whole genome shotgun (WGS) entry which is preliminary data.</text>
</comment>
<dbReference type="GO" id="GO:0003700">
    <property type="term" value="F:DNA-binding transcription factor activity"/>
    <property type="evidence" value="ECO:0007669"/>
    <property type="project" value="InterPro"/>
</dbReference>
<keyword evidence="7" id="KW-1185">Reference proteome</keyword>
<keyword evidence="4" id="KW-0804">Transcription</keyword>
<dbReference type="Pfam" id="PF00126">
    <property type="entry name" value="HTH_1"/>
    <property type="match status" value="1"/>
</dbReference>
<dbReference type="SUPFAM" id="SSF46785">
    <property type="entry name" value="Winged helix' DNA-binding domain"/>
    <property type="match status" value="1"/>
</dbReference>
<dbReference type="AlphaFoldDB" id="A0A2U1JJX6"/>
<dbReference type="RefSeq" id="WP_116556293.1">
    <property type="nucleotide sequence ID" value="NZ_QCZG01000071.1"/>
</dbReference>
<keyword evidence="2" id="KW-0805">Transcription regulation</keyword>
<dbReference type="InterPro" id="IPR036390">
    <property type="entry name" value="WH_DNA-bd_sf"/>
</dbReference>
<dbReference type="PRINTS" id="PR00039">
    <property type="entry name" value="HTHLYSR"/>
</dbReference>
<dbReference type="PANTHER" id="PTHR30419">
    <property type="entry name" value="HTH-TYPE TRANSCRIPTIONAL REGULATOR YBHD"/>
    <property type="match status" value="1"/>
</dbReference>